<dbReference type="GO" id="GO:0000492">
    <property type="term" value="P:box C/D snoRNP assembly"/>
    <property type="evidence" value="ECO:0007669"/>
    <property type="project" value="InterPro"/>
</dbReference>
<evidence type="ECO:0000313" key="2">
    <source>
        <dbReference type="EMBL" id="RDB20626.1"/>
    </source>
</evidence>
<dbReference type="Pfam" id="PF15370">
    <property type="entry name" value="NOPCHAP1"/>
    <property type="match status" value="1"/>
</dbReference>
<name>A0A369JPC3_HYPMA</name>
<evidence type="ECO:0000256" key="1">
    <source>
        <dbReference type="SAM" id="MobiDB-lite"/>
    </source>
</evidence>
<dbReference type="STRING" id="39966.A0A369JPC3"/>
<dbReference type="InterPro" id="IPR027921">
    <property type="entry name" value="NOPCHAP1"/>
</dbReference>
<gene>
    <name evidence="2" type="ORF">Hypma_012253</name>
</gene>
<dbReference type="PANTHER" id="PTHR28674:SF1">
    <property type="entry name" value="NOP PROTEIN CHAPERONE 1"/>
    <property type="match status" value="1"/>
</dbReference>
<keyword evidence="3" id="KW-1185">Reference proteome</keyword>
<comment type="caution">
    <text evidence="2">The sequence shown here is derived from an EMBL/GenBank/DDBJ whole genome shotgun (WGS) entry which is preliminary data.</text>
</comment>
<dbReference type="EMBL" id="LUEZ02000058">
    <property type="protein sequence ID" value="RDB20626.1"/>
    <property type="molecule type" value="Genomic_DNA"/>
</dbReference>
<dbReference type="Proteomes" id="UP000076154">
    <property type="component" value="Unassembled WGS sequence"/>
</dbReference>
<sequence length="199" mass="21729">MEKLEIEDDAARLNRIQSTLEKLNASSTSVTTPPRFDFTAQRSTPHFIPPPSELLSRVQAFLPTLEASNSLLAQRCQADPRSVDIEHVDDGMEEYIEMNLGLGVFEDRSHRTHSHAHSQDAEMSCSSSSSSSMSSASSSSSSSSTSNSDSSENTDSDSDAEIITSFKPVRPIKPLPKRRARPQIVVLGQTQTQSGESED</sequence>
<accession>A0A369JPC3</accession>
<evidence type="ECO:0000313" key="3">
    <source>
        <dbReference type="Proteomes" id="UP000076154"/>
    </source>
</evidence>
<dbReference type="GO" id="GO:0062064">
    <property type="term" value="F:box C/D methylation guide snoRNP complex binding"/>
    <property type="evidence" value="ECO:0007669"/>
    <property type="project" value="TreeGrafter"/>
</dbReference>
<feature type="compositionally biased region" description="Low complexity" evidence="1">
    <location>
        <begin position="121"/>
        <end position="151"/>
    </location>
</feature>
<feature type="compositionally biased region" description="Polar residues" evidence="1">
    <location>
        <begin position="188"/>
        <end position="199"/>
    </location>
</feature>
<protein>
    <submittedName>
        <fullName evidence="2">Uncharacterized protein</fullName>
    </submittedName>
</protein>
<dbReference type="OrthoDB" id="1112980at2759"/>
<feature type="region of interest" description="Disordered" evidence="1">
    <location>
        <begin position="111"/>
        <end position="199"/>
    </location>
</feature>
<reference evidence="2" key="1">
    <citation type="submission" date="2018-04" db="EMBL/GenBank/DDBJ databases">
        <title>Whole genome sequencing of Hypsizygus marmoreus.</title>
        <authorList>
            <person name="Choi I.-G."/>
            <person name="Min B."/>
            <person name="Kim J.-G."/>
            <person name="Kim S."/>
            <person name="Oh Y.-L."/>
            <person name="Kong W.-S."/>
            <person name="Park H."/>
            <person name="Jeong J."/>
            <person name="Song E.-S."/>
        </authorList>
    </citation>
    <scope>NUCLEOTIDE SEQUENCE [LARGE SCALE GENOMIC DNA]</scope>
    <source>
        <strain evidence="2">51987-8</strain>
    </source>
</reference>
<dbReference type="AlphaFoldDB" id="A0A369JPC3"/>
<proteinExistence type="predicted"/>
<organism evidence="2 3">
    <name type="scientific">Hypsizygus marmoreus</name>
    <name type="common">White beech mushroom</name>
    <name type="synonym">Agaricus marmoreus</name>
    <dbReference type="NCBI Taxonomy" id="39966"/>
    <lineage>
        <taxon>Eukaryota</taxon>
        <taxon>Fungi</taxon>
        <taxon>Dikarya</taxon>
        <taxon>Basidiomycota</taxon>
        <taxon>Agaricomycotina</taxon>
        <taxon>Agaricomycetes</taxon>
        <taxon>Agaricomycetidae</taxon>
        <taxon>Agaricales</taxon>
        <taxon>Tricholomatineae</taxon>
        <taxon>Lyophyllaceae</taxon>
        <taxon>Hypsizygus</taxon>
    </lineage>
</organism>
<dbReference type="InParanoid" id="A0A369JPC3"/>
<dbReference type="PANTHER" id="PTHR28674">
    <property type="entry name" value="SIMILAR TO DNA SEGMENT, CHR 10, WAYNE STATE UNIVERSITY 102,-EXPRESSED"/>
    <property type="match status" value="1"/>
</dbReference>